<evidence type="ECO:0000256" key="7">
    <source>
        <dbReference type="ARBA" id="ARBA00022771"/>
    </source>
</evidence>
<dbReference type="PIRSF" id="PIRSF003407">
    <property type="entry name" value="Papvi_E7"/>
    <property type="match status" value="1"/>
</dbReference>
<comment type="function">
    <text evidence="18">Plays a role in viral genome replication by driving entry of quiescent cells into the cell cycle. Stimulation of progression from G1 to S phase allows the virus to efficiently use the cellular DNA replicating machinery to achieve viral genome replication. E7 protein has both transforming and trans-activating activities. Induces the disassembly of the E2F1 transcription factor from RB1, with subsequent transcriptional activation of E2F1-regulated S-phase genes. Interferes with host histone deacetylation mediated by HDAC1 and HDAC2, leading to transcription activation. Plays also a role in the inhibition of both antiviral and antiproliferative functions of host interferon alpha. Interaction with host TMEM173/STING impairs the ability of TMEM173/STING to sense cytosolic DNA and promote the production of type I interferon (IFN-alpha and IFN-beta).</text>
</comment>
<dbReference type="KEGG" id="vg:37618240"/>
<evidence type="ECO:0000313" key="20">
    <source>
        <dbReference type="EMBL" id="AGB34176.1"/>
    </source>
</evidence>
<evidence type="ECO:0000256" key="17">
    <source>
        <dbReference type="ARBA" id="ARBA00023309"/>
    </source>
</evidence>
<keyword evidence="6 18" id="KW-0479">Metal-binding</keyword>
<keyword evidence="3 18" id="KW-1048">Host nucleus</keyword>
<sequence>MRIELPSLQELVSQENPEAVDLNCYEIMSSDEEEVDEELPLYSVAVHCGSCRRRVRLFCAASREALHLLECLLFEDLLAFLCPGCALAGEDGG</sequence>
<evidence type="ECO:0000256" key="14">
    <source>
        <dbReference type="ARBA" id="ARBA00023200"/>
    </source>
</evidence>
<dbReference type="SUPFAM" id="SSF161234">
    <property type="entry name" value="E7 C-terminal domain-like"/>
    <property type="match status" value="1"/>
</dbReference>
<evidence type="ECO:0000256" key="18">
    <source>
        <dbReference type="HAMAP-Rule" id="MF_04004"/>
    </source>
</evidence>
<evidence type="ECO:0000256" key="5">
    <source>
        <dbReference type="ARBA" id="ARBA00022632"/>
    </source>
</evidence>
<keyword evidence="16 18" id="KW-0899">Viral immunoevasion</keyword>
<proteinExistence type="inferred from homology"/>
<keyword evidence="15" id="KW-0922">Interferon antiviral system evasion</keyword>
<dbReference type="GO" id="GO:0003677">
    <property type="term" value="F:DNA binding"/>
    <property type="evidence" value="ECO:0007669"/>
    <property type="project" value="UniProtKB-UniRule"/>
</dbReference>
<dbReference type="GO" id="GO:0030430">
    <property type="term" value="C:host cell cytoplasm"/>
    <property type="evidence" value="ECO:0007669"/>
    <property type="project" value="UniProtKB-SubCell"/>
</dbReference>
<evidence type="ECO:0000256" key="4">
    <source>
        <dbReference type="ARBA" id="ARBA00022581"/>
    </source>
</evidence>
<feature type="short sequence motif" description="Nuclear export signal" evidence="18">
    <location>
        <begin position="66"/>
        <end position="74"/>
    </location>
</feature>
<dbReference type="EMBL" id="JX123128">
    <property type="protein sequence ID" value="AGB34176.1"/>
    <property type="molecule type" value="Genomic_DNA"/>
</dbReference>
<comment type="subcellular location">
    <subcellularLocation>
        <location evidence="18">Host cytoplasm</location>
    </subcellularLocation>
    <subcellularLocation>
        <location evidence="18">Host nucleus</location>
    </subcellularLocation>
    <text evidence="18">Predominantly found in the host nucleus.</text>
</comment>
<dbReference type="InterPro" id="IPR000148">
    <property type="entry name" value="Papilloma_E7"/>
</dbReference>
<keyword evidence="8 18" id="KW-1114">Inhibition of host interferon signaling pathway by virus</keyword>
<keyword evidence="9 18" id="KW-0862">Zinc</keyword>
<accession>S4TH86</accession>
<evidence type="ECO:0000256" key="12">
    <source>
        <dbReference type="ARBA" id="ARBA00023159"/>
    </source>
</evidence>
<dbReference type="Proteomes" id="UP000242725">
    <property type="component" value="Segment"/>
</dbReference>
<evidence type="ECO:0000313" key="21">
    <source>
        <dbReference type="Proteomes" id="UP000242725"/>
    </source>
</evidence>
<gene>
    <name evidence="18 20" type="primary">E7</name>
</gene>
<keyword evidence="2 18" id="KW-0244">Early protein</keyword>
<dbReference type="GO" id="GO:0006351">
    <property type="term" value="P:DNA-templated transcription"/>
    <property type="evidence" value="ECO:0007669"/>
    <property type="project" value="UniProtKB-UniRule"/>
</dbReference>
<keyword evidence="4 18" id="KW-0945">Host-virus interaction</keyword>
<evidence type="ECO:0000256" key="13">
    <source>
        <dbReference type="ARBA" id="ARBA00023163"/>
    </source>
</evidence>
<dbReference type="GeneID" id="37618240"/>
<dbReference type="OrthoDB" id="28045at10239"/>
<keyword evidence="17 18" id="KW-1078">G1/S host cell cycle checkpoint dysregulation by virus</keyword>
<evidence type="ECO:0000256" key="6">
    <source>
        <dbReference type="ARBA" id="ARBA00022723"/>
    </source>
</evidence>
<evidence type="ECO:0000256" key="15">
    <source>
        <dbReference type="ARBA" id="ARBA00023258"/>
    </source>
</evidence>
<comment type="domain">
    <text evidence="18">The E7 terminal domain is an intrinsically disordered domain, whose flexibility and conformational transitions confer target adaptability to the oncoprotein. It allows adaptation to a variety of protein targets and exposes the PEST degradation sequence that regulates its turnover in the cell.</text>
</comment>
<keyword evidence="13 18" id="KW-0804">Transcription</keyword>
<dbReference type="HAMAP" id="MF_04004">
    <property type="entry name" value="PPV_E7"/>
    <property type="match status" value="1"/>
</dbReference>
<name>S4TH86_9PAPI</name>
<dbReference type="GO" id="GO:0039645">
    <property type="term" value="P:symbiont-mediated perturbation of host cell cycle G1/S transition checkpoint"/>
    <property type="evidence" value="ECO:0007669"/>
    <property type="project" value="UniProtKB-UniRule"/>
</dbReference>
<evidence type="ECO:0000256" key="1">
    <source>
        <dbReference type="ARBA" id="ARBA00022504"/>
    </source>
</evidence>
<keyword evidence="14 18" id="KW-1035">Host cytoplasm</keyword>
<comment type="function">
    <text evidence="19">E7 protein has both transforming and trans-activating activities.</text>
</comment>
<keyword evidence="7 18" id="KW-0863">Zinc-finger</keyword>
<comment type="PTM">
    <text evidence="18">Highly phosphorylated.</text>
</comment>
<evidence type="ECO:0000256" key="8">
    <source>
        <dbReference type="ARBA" id="ARBA00022830"/>
    </source>
</evidence>
<dbReference type="GO" id="GO:0052170">
    <property type="term" value="P:symbiont-mediated suppression of host innate immune response"/>
    <property type="evidence" value="ECO:0007669"/>
    <property type="project" value="UniProtKB-KW"/>
</dbReference>
<evidence type="ECO:0000256" key="10">
    <source>
        <dbReference type="ARBA" id="ARBA00023015"/>
    </source>
</evidence>
<feature type="short sequence motif" description="LXCXE motif; interaction with host RB1 and TMEM173/STING" evidence="18">
    <location>
        <begin position="22"/>
        <end position="26"/>
    </location>
</feature>
<comment type="caution">
    <text evidence="18">Lacks conserved residue(s) required for the propagation of feature annotation.</text>
</comment>
<protein>
    <recommendedName>
        <fullName evidence="18 19">Protein E7</fullName>
    </recommendedName>
</protein>
<evidence type="ECO:0000256" key="19">
    <source>
        <dbReference type="PIRNR" id="PIRNR003407"/>
    </source>
</evidence>
<dbReference type="GO" id="GO:0008270">
    <property type="term" value="F:zinc ion binding"/>
    <property type="evidence" value="ECO:0007669"/>
    <property type="project" value="UniProtKB-KW"/>
</dbReference>
<keyword evidence="12 18" id="KW-0010">Activator</keyword>
<keyword evidence="21" id="KW-1185">Reference proteome</keyword>
<dbReference type="GO" id="GO:0039502">
    <property type="term" value="P:symbiont-mediated suppression of host type I interferon-mediated signaling pathway"/>
    <property type="evidence" value="ECO:0007669"/>
    <property type="project" value="UniProtKB-UniRule"/>
</dbReference>
<dbReference type="GO" id="GO:0003700">
    <property type="term" value="F:DNA-binding transcription factor activity"/>
    <property type="evidence" value="ECO:0007669"/>
    <property type="project" value="UniProtKB-UniRule"/>
</dbReference>
<evidence type="ECO:0000256" key="2">
    <source>
        <dbReference type="ARBA" id="ARBA00022518"/>
    </source>
</evidence>
<dbReference type="Pfam" id="PF00527">
    <property type="entry name" value="E7"/>
    <property type="match status" value="1"/>
</dbReference>
<evidence type="ECO:0000256" key="16">
    <source>
        <dbReference type="ARBA" id="ARBA00023280"/>
    </source>
</evidence>
<dbReference type="Gene3D" id="3.30.160.330">
    <property type="match status" value="1"/>
</dbReference>
<dbReference type="RefSeq" id="YP_009507286.1">
    <property type="nucleotide sequence ID" value="NC_038521.1"/>
</dbReference>
<dbReference type="GO" id="GO:0019904">
    <property type="term" value="F:protein domain specific binding"/>
    <property type="evidence" value="ECO:0007669"/>
    <property type="project" value="UniProtKB-UniRule"/>
</dbReference>
<organism evidence="20 21">
    <name type="scientific">Eidolon helvum papillomavirus 1</name>
    <dbReference type="NCBI Taxonomy" id="1163701"/>
    <lineage>
        <taxon>Viruses</taxon>
        <taxon>Monodnaviria</taxon>
        <taxon>Shotokuvirae</taxon>
        <taxon>Cossaviricota</taxon>
        <taxon>Papovaviricetes</taxon>
        <taxon>Zurhausenvirales</taxon>
        <taxon>Papillomaviridae</taxon>
        <taxon>Firstpapillomavirinae</taxon>
        <taxon>Dyoupsilonpapillomavirus</taxon>
        <taxon>Dyoupsilonpapillomavirus 1</taxon>
    </lineage>
</organism>
<comment type="subunit">
    <text evidence="18">Homodimer. Homooligomer. Interacts with host RB1; this interaction induces dissociation of RB1-E2F1 complex thereby disrupting RB1 activity. Interacts with host EP300; this interaction represses EP300 transcriptional activity. Interacts with protein E2; this interaction inhibits E7 oncogenic activity. Interacts with host TMEM173/STING; this interaction impairs the ability of TMEM173/STING to sense cytosolic DNA and promote the production of type I interferon (IFN-alpha and IFN-beta).</text>
</comment>
<evidence type="ECO:0000256" key="9">
    <source>
        <dbReference type="ARBA" id="ARBA00022833"/>
    </source>
</evidence>
<keyword evidence="10 18" id="KW-0805">Transcription regulation</keyword>
<keyword evidence="1 18" id="KW-1121">Modulation of host cell cycle by virus</keyword>
<keyword evidence="5 18" id="KW-1090">Inhibition of host innate immune response by virus</keyword>
<keyword evidence="11 18" id="KW-0238">DNA-binding</keyword>
<reference evidence="20 21" key="1">
    <citation type="submission" date="2012-05" db="EMBL/GenBank/DDBJ databases">
        <title>Uncovering papillomavirus diversity within hosts of the order Chiroptera: Eidolon helvum papillomavirus type 1.</title>
        <authorList>
            <person name="Garcia-Perez R."/>
            <person name="Wibbelt G."/>
            <person name="Mengual-Chulia B."/>
            <person name="Bravo I.G."/>
        </authorList>
    </citation>
    <scope>NUCLEOTIDE SEQUENCE [LARGE SCALE GENOMIC DNA]</scope>
</reference>
<dbReference type="GO" id="GO:0042025">
    <property type="term" value="C:host cell nucleus"/>
    <property type="evidence" value="ECO:0007669"/>
    <property type="project" value="UniProtKB-SubCell"/>
</dbReference>
<evidence type="ECO:0000256" key="11">
    <source>
        <dbReference type="ARBA" id="ARBA00023125"/>
    </source>
</evidence>
<comment type="similarity">
    <text evidence="18 19">Belongs to the papillomaviridae E7 protein family.</text>
</comment>
<evidence type="ECO:0000256" key="3">
    <source>
        <dbReference type="ARBA" id="ARBA00022562"/>
    </source>
</evidence>